<dbReference type="CDD" id="cd02440">
    <property type="entry name" value="AdoMet_MTases"/>
    <property type="match status" value="1"/>
</dbReference>
<dbReference type="InterPro" id="IPR029063">
    <property type="entry name" value="SAM-dependent_MTases_sf"/>
</dbReference>
<accession>A0A096AF90</accession>
<sequence>MMISISPKLRRPPEESLYRYCAGYSYGFVREVLSTYEVERGNLVVDAWSGTGLTSVIAKEFGGRSIGIDISPVMTTIARANNMPRELPPSFLTLK</sequence>
<dbReference type="EMBL" id="JRNI01000042">
    <property type="protein sequence ID" value="KGF29327.1"/>
    <property type="molecule type" value="Genomic_DNA"/>
</dbReference>
<dbReference type="Gene3D" id="3.40.50.150">
    <property type="entry name" value="Vaccinia Virus protein VP39"/>
    <property type="match status" value="1"/>
</dbReference>
<evidence type="ECO:0000313" key="2">
    <source>
        <dbReference type="Proteomes" id="UP000029629"/>
    </source>
</evidence>
<organism evidence="1 2">
    <name type="scientific">Oligella urethralis DNF00040</name>
    <dbReference type="NCBI Taxonomy" id="1401065"/>
    <lineage>
        <taxon>Bacteria</taxon>
        <taxon>Pseudomonadati</taxon>
        <taxon>Pseudomonadota</taxon>
        <taxon>Betaproteobacteria</taxon>
        <taxon>Burkholderiales</taxon>
        <taxon>Alcaligenaceae</taxon>
        <taxon>Oligella</taxon>
    </lineage>
</organism>
<dbReference type="eggNOG" id="COG0863">
    <property type="taxonomic scope" value="Bacteria"/>
</dbReference>
<protein>
    <recommendedName>
        <fullName evidence="3">DNA methylase N-4/N-6 domain-containing protein</fullName>
    </recommendedName>
</protein>
<reference evidence="1 2" key="1">
    <citation type="submission" date="2014-07" db="EMBL/GenBank/DDBJ databases">
        <authorList>
            <person name="McCorrison J."/>
            <person name="Sanka R."/>
            <person name="Torralba M."/>
            <person name="Gillis M."/>
            <person name="Haft D.H."/>
            <person name="Methe B."/>
            <person name="Sutton G."/>
            <person name="Nelson K.E."/>
        </authorList>
    </citation>
    <scope>NUCLEOTIDE SEQUENCE [LARGE SCALE GENOMIC DNA]</scope>
    <source>
        <strain evidence="1 2">DNF00040</strain>
    </source>
</reference>
<keyword evidence="2" id="KW-1185">Reference proteome</keyword>
<evidence type="ECO:0008006" key="3">
    <source>
        <dbReference type="Google" id="ProtNLM"/>
    </source>
</evidence>
<name>A0A096AF90_9BURK</name>
<dbReference type="Proteomes" id="UP000029629">
    <property type="component" value="Unassembled WGS sequence"/>
</dbReference>
<gene>
    <name evidence="1" type="ORF">HMPREF2130_08910</name>
</gene>
<dbReference type="RefSeq" id="WP_036560130.1">
    <property type="nucleotide sequence ID" value="NZ_JRNI01000042.1"/>
</dbReference>
<dbReference type="AlphaFoldDB" id="A0A096AF90"/>
<dbReference type="SUPFAM" id="SSF53335">
    <property type="entry name" value="S-adenosyl-L-methionine-dependent methyltransferases"/>
    <property type="match status" value="1"/>
</dbReference>
<proteinExistence type="predicted"/>
<evidence type="ECO:0000313" key="1">
    <source>
        <dbReference type="EMBL" id="KGF29327.1"/>
    </source>
</evidence>
<dbReference type="OrthoDB" id="9816288at2"/>
<comment type="caution">
    <text evidence="1">The sequence shown here is derived from an EMBL/GenBank/DDBJ whole genome shotgun (WGS) entry which is preliminary data.</text>
</comment>